<dbReference type="SUPFAM" id="SSF53613">
    <property type="entry name" value="Ribokinase-like"/>
    <property type="match status" value="1"/>
</dbReference>
<keyword evidence="2" id="KW-0808">Transferase</keyword>
<evidence type="ECO:0000256" key="3">
    <source>
        <dbReference type="ARBA" id="ARBA00022777"/>
    </source>
</evidence>
<dbReference type="Proteomes" id="UP000034307">
    <property type="component" value="Unassembled WGS sequence"/>
</dbReference>
<dbReference type="PANTHER" id="PTHR43320">
    <property type="entry name" value="SUGAR KINASE"/>
    <property type="match status" value="1"/>
</dbReference>
<dbReference type="Gene3D" id="3.40.1190.20">
    <property type="match status" value="1"/>
</dbReference>
<evidence type="ECO:0000313" key="6">
    <source>
        <dbReference type="Proteomes" id="UP000034307"/>
    </source>
</evidence>
<dbReference type="Pfam" id="PF00294">
    <property type="entry name" value="PfkB"/>
    <property type="match status" value="1"/>
</dbReference>
<evidence type="ECO:0000313" key="5">
    <source>
        <dbReference type="EMBL" id="KKU57596.1"/>
    </source>
</evidence>
<proteinExistence type="inferred from homology"/>
<keyword evidence="3" id="KW-0418">Kinase</keyword>
<dbReference type="AlphaFoldDB" id="A0A0G1RKG5"/>
<dbReference type="PANTHER" id="PTHR43320:SF3">
    <property type="entry name" value="CARBOHYDRATE KINASE PFKB DOMAIN-CONTAINING PROTEIN"/>
    <property type="match status" value="1"/>
</dbReference>
<reference evidence="5 6" key="1">
    <citation type="journal article" date="2015" name="Nature">
        <title>rRNA introns, odd ribosomes, and small enigmatic genomes across a large radiation of phyla.</title>
        <authorList>
            <person name="Brown C.T."/>
            <person name="Hug L.A."/>
            <person name="Thomas B.C."/>
            <person name="Sharon I."/>
            <person name="Castelle C.J."/>
            <person name="Singh A."/>
            <person name="Wilkins M.J."/>
            <person name="Williams K.H."/>
            <person name="Banfield J.F."/>
        </authorList>
    </citation>
    <scope>NUCLEOTIDE SEQUENCE [LARGE SCALE GENOMIC DNA]</scope>
</reference>
<dbReference type="InterPro" id="IPR029056">
    <property type="entry name" value="Ribokinase-like"/>
</dbReference>
<protein>
    <recommendedName>
        <fullName evidence="4">Carbohydrate kinase PfkB domain-containing protein</fullName>
    </recommendedName>
</protein>
<dbReference type="InterPro" id="IPR011611">
    <property type="entry name" value="PfkB_dom"/>
</dbReference>
<dbReference type="InterPro" id="IPR052700">
    <property type="entry name" value="Carb_kinase_PfkB-like"/>
</dbReference>
<evidence type="ECO:0000256" key="1">
    <source>
        <dbReference type="ARBA" id="ARBA00010688"/>
    </source>
</evidence>
<dbReference type="EMBL" id="LCNO01000012">
    <property type="protein sequence ID" value="KKU57596.1"/>
    <property type="molecule type" value="Genomic_DNA"/>
</dbReference>
<gene>
    <name evidence="5" type="ORF">UX80_C0012G0003</name>
</gene>
<accession>A0A0G1RKG5</accession>
<dbReference type="GO" id="GO:0016301">
    <property type="term" value="F:kinase activity"/>
    <property type="evidence" value="ECO:0007669"/>
    <property type="project" value="UniProtKB-KW"/>
</dbReference>
<comment type="caution">
    <text evidence="5">The sequence shown here is derived from an EMBL/GenBank/DDBJ whole genome shotgun (WGS) entry which is preliminary data.</text>
</comment>
<organism evidence="5 6">
    <name type="scientific">Candidatus Amesbacteria bacterium GW2011_GWA2_47_11b</name>
    <dbReference type="NCBI Taxonomy" id="1618358"/>
    <lineage>
        <taxon>Bacteria</taxon>
        <taxon>Candidatus Amesiibacteriota</taxon>
    </lineage>
</organism>
<evidence type="ECO:0000259" key="4">
    <source>
        <dbReference type="Pfam" id="PF00294"/>
    </source>
</evidence>
<dbReference type="STRING" id="1618358.UX80_C0012G0003"/>
<evidence type="ECO:0000256" key="2">
    <source>
        <dbReference type="ARBA" id="ARBA00022679"/>
    </source>
</evidence>
<feature type="domain" description="Carbohydrate kinase PfkB" evidence="4">
    <location>
        <begin position="28"/>
        <end position="305"/>
    </location>
</feature>
<sequence>MKYDMLSLGPARMDVFVKLPDVDVEEVCSIDRKRCVIELGFGEKIGVRGIDFGIGGNTGNNAVGLTRLGYNVAMSGNMGDSWTDRQALEILKNEGVDTQYINIVPGKSGFGVIINYQEERTILSYYPVAADGFKVGDEVKSEWMYLTTAGEDFEQFYREAVEWAVRNNAKIAFNPGSRQIKLGVEKLLPAYKNAWVLFVNREEAAKLLGLEVTDVKALLVGLQKLGPKIAVITDGPAGTYAYDGQKFWHMPIVEAPVVERTGAGDAFGSGFLGAYMQGKALDECLKWGTVNSASVLGYVGSQAGLLTSDKMQEWLVKVSTVVPVEI</sequence>
<name>A0A0G1RKG5_9BACT</name>
<comment type="similarity">
    <text evidence="1">Belongs to the carbohydrate kinase PfkB family.</text>
</comment>